<feature type="domain" description="VWFD" evidence="3">
    <location>
        <begin position="1"/>
        <end position="176"/>
    </location>
</feature>
<protein>
    <recommendedName>
        <fullName evidence="3">VWFD domain-containing protein</fullName>
    </recommendedName>
</protein>
<name>A0A3L8SEG4_CHLGU</name>
<dbReference type="EMBL" id="QUSF01000026">
    <property type="protein sequence ID" value="RLW00768.1"/>
    <property type="molecule type" value="Genomic_DNA"/>
</dbReference>
<dbReference type="PANTHER" id="PTHR11339:SF374">
    <property type="entry name" value="ZONADHESIN"/>
    <property type="match status" value="1"/>
</dbReference>
<evidence type="ECO:0000313" key="4">
    <source>
        <dbReference type="EMBL" id="RLW00768.1"/>
    </source>
</evidence>
<dbReference type="GO" id="GO:0005615">
    <property type="term" value="C:extracellular space"/>
    <property type="evidence" value="ECO:0007669"/>
    <property type="project" value="TreeGrafter"/>
</dbReference>
<evidence type="ECO:0000313" key="5">
    <source>
        <dbReference type="Proteomes" id="UP000276834"/>
    </source>
</evidence>
<reference evidence="4 5" key="1">
    <citation type="journal article" date="2018" name="Proc. R. Soc. B">
        <title>A non-coding region near Follistatin controls head colour polymorphism in the Gouldian finch.</title>
        <authorList>
            <person name="Toomey M.B."/>
            <person name="Marques C.I."/>
            <person name="Andrade P."/>
            <person name="Araujo P.M."/>
            <person name="Sabatino S."/>
            <person name="Gazda M.A."/>
            <person name="Afonso S."/>
            <person name="Lopes R.J."/>
            <person name="Corbo J.C."/>
            <person name="Carneiro M."/>
        </authorList>
    </citation>
    <scope>NUCLEOTIDE SEQUENCE [LARGE SCALE GENOMIC DNA]</scope>
    <source>
        <strain evidence="4">Red01</strain>
        <tissue evidence="4">Muscle</tissue>
    </source>
</reference>
<dbReference type="PANTHER" id="PTHR11339">
    <property type="entry name" value="EXTRACELLULAR MATRIX GLYCOPROTEIN RELATED"/>
    <property type="match status" value="1"/>
</dbReference>
<dbReference type="Proteomes" id="UP000276834">
    <property type="component" value="Unassembled WGS sequence"/>
</dbReference>
<keyword evidence="1" id="KW-1015">Disulfide bond</keyword>
<dbReference type="PROSITE" id="PS51233">
    <property type="entry name" value="VWFD"/>
    <property type="match status" value="1"/>
</dbReference>
<evidence type="ECO:0000259" key="3">
    <source>
        <dbReference type="PROSITE" id="PS51233"/>
    </source>
</evidence>
<dbReference type="InterPro" id="IPR001846">
    <property type="entry name" value="VWF_type-D"/>
</dbReference>
<feature type="non-terminal residue" evidence="4">
    <location>
        <position position="1"/>
    </location>
</feature>
<gene>
    <name evidence="4" type="ORF">DV515_00008726</name>
</gene>
<dbReference type="InterPro" id="IPR050780">
    <property type="entry name" value="Mucin_vWF_Thrombospondin_sf"/>
</dbReference>
<accession>A0A3L8SEG4</accession>
<proteinExistence type="predicted"/>
<dbReference type="AlphaFoldDB" id="A0A3L8SEG4"/>
<keyword evidence="2" id="KW-0325">Glycoprotein</keyword>
<organism evidence="4 5">
    <name type="scientific">Chloebia gouldiae</name>
    <name type="common">Gouldian finch</name>
    <name type="synonym">Erythrura gouldiae</name>
    <dbReference type="NCBI Taxonomy" id="44316"/>
    <lineage>
        <taxon>Eukaryota</taxon>
        <taxon>Metazoa</taxon>
        <taxon>Chordata</taxon>
        <taxon>Craniata</taxon>
        <taxon>Vertebrata</taxon>
        <taxon>Euteleostomi</taxon>
        <taxon>Archelosauria</taxon>
        <taxon>Archosauria</taxon>
        <taxon>Dinosauria</taxon>
        <taxon>Saurischia</taxon>
        <taxon>Theropoda</taxon>
        <taxon>Coelurosauria</taxon>
        <taxon>Aves</taxon>
        <taxon>Neognathae</taxon>
        <taxon>Neoaves</taxon>
        <taxon>Telluraves</taxon>
        <taxon>Australaves</taxon>
        <taxon>Passeriformes</taxon>
        <taxon>Passeroidea</taxon>
        <taxon>Passeridae</taxon>
        <taxon>Chloebia</taxon>
    </lineage>
</organism>
<sequence length="176" mass="19536">AICSIHGDPHYNTFDKQRHDFMGTCTYTLSKLCESNSSLPYFNVEAANEHRGGNTRVSYVQYVDIDVYGYRINLGQKRAVKVNGVSQVVPVTLVPGVSISLSGQYVVVTTDFRLQVKFDGNHRAEITLPSTYMSKVCGICGNYNGQKADDFLNPDGEMEANSTSLGNSWQVYNDSR</sequence>
<evidence type="ECO:0000256" key="1">
    <source>
        <dbReference type="ARBA" id="ARBA00023157"/>
    </source>
</evidence>
<dbReference type="SMART" id="SM00216">
    <property type="entry name" value="VWD"/>
    <property type="match status" value="1"/>
</dbReference>
<evidence type="ECO:0000256" key="2">
    <source>
        <dbReference type="ARBA" id="ARBA00023180"/>
    </source>
</evidence>
<dbReference type="GO" id="GO:0031012">
    <property type="term" value="C:extracellular matrix"/>
    <property type="evidence" value="ECO:0007669"/>
    <property type="project" value="TreeGrafter"/>
</dbReference>
<comment type="caution">
    <text evidence="4">The sequence shown here is derived from an EMBL/GenBank/DDBJ whole genome shotgun (WGS) entry which is preliminary data.</text>
</comment>
<dbReference type="Pfam" id="PF00094">
    <property type="entry name" value="VWD"/>
    <property type="match status" value="1"/>
</dbReference>
<dbReference type="OrthoDB" id="5945029at2759"/>
<keyword evidence="5" id="KW-1185">Reference proteome</keyword>